<reference evidence="2" key="2">
    <citation type="submission" date="2023-05" db="EMBL/GenBank/DDBJ databases">
        <authorList>
            <consortium name="Lawrence Berkeley National Laboratory"/>
            <person name="Steindorff A."/>
            <person name="Hensen N."/>
            <person name="Bonometti L."/>
            <person name="Westerberg I."/>
            <person name="Brannstrom I.O."/>
            <person name="Guillou S."/>
            <person name="Cros-Aarteil S."/>
            <person name="Calhoun S."/>
            <person name="Haridas S."/>
            <person name="Kuo A."/>
            <person name="Mondo S."/>
            <person name="Pangilinan J."/>
            <person name="Riley R."/>
            <person name="Labutti K."/>
            <person name="Andreopoulos B."/>
            <person name="Lipzen A."/>
            <person name="Chen C."/>
            <person name="Yanf M."/>
            <person name="Daum C."/>
            <person name="Ng V."/>
            <person name="Clum A."/>
            <person name="Ohm R."/>
            <person name="Martin F."/>
            <person name="Silar P."/>
            <person name="Natvig D."/>
            <person name="Lalanne C."/>
            <person name="Gautier V."/>
            <person name="Ament-Velasquez S.L."/>
            <person name="Kruys A."/>
            <person name="Hutchinson M.I."/>
            <person name="Powell A.J."/>
            <person name="Barry K."/>
            <person name="Miller A.N."/>
            <person name="Grigoriev I.V."/>
            <person name="Debuchy R."/>
            <person name="Gladieux P."/>
            <person name="Thoren M.H."/>
            <person name="Johannesson H."/>
        </authorList>
    </citation>
    <scope>NUCLEOTIDE SEQUENCE</scope>
    <source>
        <strain evidence="2">CBS 508.74</strain>
    </source>
</reference>
<dbReference type="Proteomes" id="UP001302812">
    <property type="component" value="Unassembled WGS sequence"/>
</dbReference>
<evidence type="ECO:0000313" key="3">
    <source>
        <dbReference type="Proteomes" id="UP001302812"/>
    </source>
</evidence>
<feature type="transmembrane region" description="Helical" evidence="1">
    <location>
        <begin position="255"/>
        <end position="274"/>
    </location>
</feature>
<dbReference type="AlphaFoldDB" id="A0AAN6YSZ5"/>
<feature type="transmembrane region" description="Helical" evidence="1">
    <location>
        <begin position="160"/>
        <end position="185"/>
    </location>
</feature>
<dbReference type="EMBL" id="MU853340">
    <property type="protein sequence ID" value="KAK4113225.1"/>
    <property type="molecule type" value="Genomic_DNA"/>
</dbReference>
<feature type="transmembrane region" description="Helical" evidence="1">
    <location>
        <begin position="403"/>
        <end position="424"/>
    </location>
</feature>
<organism evidence="2 3">
    <name type="scientific">Canariomyces notabilis</name>
    <dbReference type="NCBI Taxonomy" id="2074819"/>
    <lineage>
        <taxon>Eukaryota</taxon>
        <taxon>Fungi</taxon>
        <taxon>Dikarya</taxon>
        <taxon>Ascomycota</taxon>
        <taxon>Pezizomycotina</taxon>
        <taxon>Sordariomycetes</taxon>
        <taxon>Sordariomycetidae</taxon>
        <taxon>Sordariales</taxon>
        <taxon>Chaetomiaceae</taxon>
        <taxon>Canariomyces</taxon>
    </lineage>
</organism>
<proteinExistence type="predicted"/>
<reference evidence="2" key="1">
    <citation type="journal article" date="2023" name="Mol. Phylogenet. Evol.">
        <title>Genome-scale phylogeny and comparative genomics of the fungal order Sordariales.</title>
        <authorList>
            <person name="Hensen N."/>
            <person name="Bonometti L."/>
            <person name="Westerberg I."/>
            <person name="Brannstrom I.O."/>
            <person name="Guillou S."/>
            <person name="Cros-Aarteil S."/>
            <person name="Calhoun S."/>
            <person name="Haridas S."/>
            <person name="Kuo A."/>
            <person name="Mondo S."/>
            <person name="Pangilinan J."/>
            <person name="Riley R."/>
            <person name="LaButti K."/>
            <person name="Andreopoulos B."/>
            <person name="Lipzen A."/>
            <person name="Chen C."/>
            <person name="Yan M."/>
            <person name="Daum C."/>
            <person name="Ng V."/>
            <person name="Clum A."/>
            <person name="Steindorff A."/>
            <person name="Ohm R.A."/>
            <person name="Martin F."/>
            <person name="Silar P."/>
            <person name="Natvig D.O."/>
            <person name="Lalanne C."/>
            <person name="Gautier V."/>
            <person name="Ament-Velasquez S.L."/>
            <person name="Kruys A."/>
            <person name="Hutchinson M.I."/>
            <person name="Powell A.J."/>
            <person name="Barry K."/>
            <person name="Miller A.N."/>
            <person name="Grigoriev I.V."/>
            <person name="Debuchy R."/>
            <person name="Gladieux P."/>
            <person name="Hiltunen Thoren M."/>
            <person name="Johannesson H."/>
        </authorList>
    </citation>
    <scope>NUCLEOTIDE SEQUENCE</scope>
    <source>
        <strain evidence="2">CBS 508.74</strain>
    </source>
</reference>
<name>A0AAN6YSZ5_9PEZI</name>
<accession>A0AAN6YSZ5</accession>
<dbReference type="GeneID" id="89937726"/>
<keyword evidence="1" id="KW-0812">Transmembrane</keyword>
<feature type="transmembrane region" description="Helical" evidence="1">
    <location>
        <begin position="280"/>
        <end position="306"/>
    </location>
</feature>
<keyword evidence="1" id="KW-0472">Membrane</keyword>
<comment type="caution">
    <text evidence="2">The sequence shown here is derived from an EMBL/GenBank/DDBJ whole genome shotgun (WGS) entry which is preliminary data.</text>
</comment>
<feature type="transmembrane region" description="Helical" evidence="1">
    <location>
        <begin position="197"/>
        <end position="219"/>
    </location>
</feature>
<evidence type="ECO:0000313" key="2">
    <source>
        <dbReference type="EMBL" id="KAK4113225.1"/>
    </source>
</evidence>
<feature type="transmembrane region" description="Helical" evidence="1">
    <location>
        <begin position="117"/>
        <end position="140"/>
    </location>
</feature>
<feature type="transmembrane region" description="Helical" evidence="1">
    <location>
        <begin position="231"/>
        <end position="248"/>
    </location>
</feature>
<protein>
    <submittedName>
        <fullName evidence="2">Uncharacterized protein</fullName>
    </submittedName>
</protein>
<gene>
    <name evidence="2" type="ORF">N656DRAFT_768163</name>
</gene>
<feature type="transmembrane region" description="Helical" evidence="1">
    <location>
        <begin position="364"/>
        <end position="383"/>
    </location>
</feature>
<dbReference type="RefSeq" id="XP_064670795.1">
    <property type="nucleotide sequence ID" value="XM_064813601.1"/>
</dbReference>
<evidence type="ECO:0000256" key="1">
    <source>
        <dbReference type="SAM" id="Phobius"/>
    </source>
</evidence>
<sequence length="430" mass="47643">MNDARKYSPLPSLQPSVNFKESKRTAPFFPVWESWIKHFFDAYAKSTPCRPVIINDYTFSSADIVESSVPTTHPELLYQSMEIATHQYTRCAVQQPLSIQSCTAETTRRFSTVPHSFFIYFGASQCDSMLWSALGLGAGIGEPSLQAFMLRANGNNNSGFIIAAMEFLQPTAAPLLAALSGWYFSKGHGFRVLAADAIVTLLGVAVMMVFTTGQILMMVNTATPGGSLGPGDFLVAIGLVCAVGPWLLTYLLFGVIAIPMQLGFFLGIIEAWLFKTGYMFGMGFIALGAFIIVFGFLGLTPIWALWELGWAARQKWRNSTRFKGQQDKADSQEKIGDKNLFLLARFFRDKFLTTKRWKRGLVKFVFWLFVMTSFASFVGKWMFMVSVLKLPGDAYCPSGYKEATFAGLGLKADCPFGGCVVAVFRPDSIR</sequence>
<keyword evidence="1" id="KW-1133">Transmembrane helix</keyword>
<keyword evidence="3" id="KW-1185">Reference proteome</keyword>